<feature type="transmembrane region" description="Helical" evidence="2">
    <location>
        <begin position="122"/>
        <end position="152"/>
    </location>
</feature>
<dbReference type="EMBL" id="KZ994741">
    <property type="protein sequence ID" value="RKO92190.1"/>
    <property type="molecule type" value="Genomic_DNA"/>
</dbReference>
<organism evidence="3 4">
    <name type="scientific">Blyttiomyces helicus</name>
    <dbReference type="NCBI Taxonomy" id="388810"/>
    <lineage>
        <taxon>Eukaryota</taxon>
        <taxon>Fungi</taxon>
        <taxon>Fungi incertae sedis</taxon>
        <taxon>Chytridiomycota</taxon>
        <taxon>Chytridiomycota incertae sedis</taxon>
        <taxon>Chytridiomycetes</taxon>
        <taxon>Chytridiomycetes incertae sedis</taxon>
        <taxon>Blyttiomyces</taxon>
    </lineage>
</organism>
<dbReference type="AlphaFoldDB" id="A0A4P9WM08"/>
<keyword evidence="4" id="KW-1185">Reference proteome</keyword>
<gene>
    <name evidence="3" type="ORF">BDK51DRAFT_43420</name>
</gene>
<sequence>MLDSKDISTEPPVYLEDNIIATSDFSPPASPIETEAPPCLPPPTVPIQEPNDTIRVVYGPSIARVLVALSMWAAILAILAYGVWGRLHIRPTPRFSSCWKGYYAAEQAAQNWNPGWWEGADILMRMAASAALLTVAGVFVLLLVGVVTALFWKRDGRDTGKRSLWDWDRPLPGIHRLHVALPPRDIQPLARRDAQPLAHRNARGPSQPLAPHNLQHADHRRHEPRPVQPLHAQRRRHAGITTPRGRLLGGGSELRRVVQRAGHDRRADHRADCPAFDAGCVVVCYAVSALLHDCGEAREETYHEDGAAGGLSPVGESFKETPVSLECSAAKSHDSKGPRFSILEAASEQFNRFLPVLAPCNVQNQSTGFLTPPHYHPPPFRLVTKPMKSAFLILAATATASARTIFSDSDAVSIDIARRSSAASRGARAKHNLHASRTRHSTKADKKDCAALTNVDNGF</sequence>
<reference evidence="4" key="1">
    <citation type="journal article" date="2018" name="Nat. Microbiol.">
        <title>Leveraging single-cell genomics to expand the fungal tree of life.</title>
        <authorList>
            <person name="Ahrendt S.R."/>
            <person name="Quandt C.A."/>
            <person name="Ciobanu D."/>
            <person name="Clum A."/>
            <person name="Salamov A."/>
            <person name="Andreopoulos B."/>
            <person name="Cheng J.F."/>
            <person name="Woyke T."/>
            <person name="Pelin A."/>
            <person name="Henrissat B."/>
            <person name="Reynolds N.K."/>
            <person name="Benny G.L."/>
            <person name="Smith M.E."/>
            <person name="James T.Y."/>
            <person name="Grigoriev I.V."/>
        </authorList>
    </citation>
    <scope>NUCLEOTIDE SEQUENCE [LARGE SCALE GENOMIC DNA]</scope>
</reference>
<protein>
    <submittedName>
        <fullName evidence="3">Uncharacterized protein</fullName>
    </submittedName>
</protein>
<evidence type="ECO:0000256" key="1">
    <source>
        <dbReference type="SAM" id="MobiDB-lite"/>
    </source>
</evidence>
<feature type="compositionally biased region" description="Basic and acidic residues" evidence="1">
    <location>
        <begin position="215"/>
        <end position="224"/>
    </location>
</feature>
<keyword evidence="2" id="KW-1133">Transmembrane helix</keyword>
<keyword evidence="2" id="KW-0472">Membrane</keyword>
<name>A0A4P9WM08_9FUNG</name>
<proteinExistence type="predicted"/>
<evidence type="ECO:0000313" key="3">
    <source>
        <dbReference type="EMBL" id="RKO92190.1"/>
    </source>
</evidence>
<accession>A0A4P9WM08</accession>
<evidence type="ECO:0000256" key="2">
    <source>
        <dbReference type="SAM" id="Phobius"/>
    </source>
</evidence>
<feature type="region of interest" description="Disordered" evidence="1">
    <location>
        <begin position="194"/>
        <end position="224"/>
    </location>
</feature>
<feature type="compositionally biased region" description="Basic residues" evidence="1">
    <location>
        <begin position="427"/>
        <end position="441"/>
    </location>
</feature>
<feature type="transmembrane region" description="Helical" evidence="2">
    <location>
        <begin position="65"/>
        <end position="84"/>
    </location>
</feature>
<evidence type="ECO:0000313" key="4">
    <source>
        <dbReference type="Proteomes" id="UP000269721"/>
    </source>
</evidence>
<dbReference type="Proteomes" id="UP000269721">
    <property type="component" value="Unassembled WGS sequence"/>
</dbReference>
<feature type="region of interest" description="Disordered" evidence="1">
    <location>
        <begin position="423"/>
        <end position="446"/>
    </location>
</feature>
<keyword evidence="2" id="KW-0812">Transmembrane</keyword>
<feature type="non-terminal residue" evidence="3">
    <location>
        <position position="459"/>
    </location>
</feature>